<reference evidence="3" key="2">
    <citation type="submission" date="2015-02" db="UniProtKB">
        <authorList>
            <consortium name="EnsemblMetazoa"/>
        </authorList>
    </citation>
    <scope>IDENTIFICATION</scope>
</reference>
<evidence type="ECO:0000313" key="3">
    <source>
        <dbReference type="EnsemblMetazoa" id="SMAR004693-PA"/>
    </source>
</evidence>
<dbReference type="Pfam" id="PF01344">
    <property type="entry name" value="Kelch_1"/>
    <property type="match status" value="2"/>
</dbReference>
<protein>
    <submittedName>
        <fullName evidence="3">Uncharacterized protein</fullName>
    </submittedName>
</protein>
<proteinExistence type="predicted"/>
<dbReference type="SMART" id="SM00612">
    <property type="entry name" value="Kelch"/>
    <property type="match status" value="2"/>
</dbReference>
<dbReference type="Proteomes" id="UP000014500">
    <property type="component" value="Unassembled WGS sequence"/>
</dbReference>
<evidence type="ECO:0000256" key="1">
    <source>
        <dbReference type="ARBA" id="ARBA00022441"/>
    </source>
</evidence>
<accession>T1IU73</accession>
<dbReference type="EMBL" id="JH431521">
    <property type="status" value="NOT_ANNOTATED_CDS"/>
    <property type="molecule type" value="Genomic_DNA"/>
</dbReference>
<dbReference type="Gene3D" id="2.120.10.80">
    <property type="entry name" value="Kelch-type beta propeller"/>
    <property type="match status" value="1"/>
</dbReference>
<organism evidence="3 4">
    <name type="scientific">Strigamia maritima</name>
    <name type="common">European centipede</name>
    <name type="synonym">Geophilus maritimus</name>
    <dbReference type="NCBI Taxonomy" id="126957"/>
    <lineage>
        <taxon>Eukaryota</taxon>
        <taxon>Metazoa</taxon>
        <taxon>Ecdysozoa</taxon>
        <taxon>Arthropoda</taxon>
        <taxon>Myriapoda</taxon>
        <taxon>Chilopoda</taxon>
        <taxon>Pleurostigmophora</taxon>
        <taxon>Geophilomorpha</taxon>
        <taxon>Linotaeniidae</taxon>
        <taxon>Strigamia</taxon>
    </lineage>
</organism>
<evidence type="ECO:0000256" key="2">
    <source>
        <dbReference type="ARBA" id="ARBA00022737"/>
    </source>
</evidence>
<dbReference type="InterPro" id="IPR037293">
    <property type="entry name" value="Gal_Oxidase_central_sf"/>
</dbReference>
<dbReference type="HOGENOM" id="CLU_004253_1_1_1"/>
<keyword evidence="1" id="KW-0880">Kelch repeat</keyword>
<dbReference type="eggNOG" id="KOG4441">
    <property type="taxonomic scope" value="Eukaryota"/>
</dbReference>
<dbReference type="Gene3D" id="2.130.10.80">
    <property type="entry name" value="Galactose oxidase/kelch, beta-propeller"/>
    <property type="match status" value="1"/>
</dbReference>
<dbReference type="PhylomeDB" id="T1IU73"/>
<dbReference type="SUPFAM" id="SSF117281">
    <property type="entry name" value="Kelch motif"/>
    <property type="match status" value="1"/>
</dbReference>
<dbReference type="InterPro" id="IPR006652">
    <property type="entry name" value="Kelch_1"/>
</dbReference>
<name>T1IU73_STRMM</name>
<dbReference type="InterPro" id="IPR015915">
    <property type="entry name" value="Kelch-typ_b-propeller"/>
</dbReference>
<dbReference type="PANTHER" id="PTHR45632:SF3">
    <property type="entry name" value="KELCH-LIKE PROTEIN 32"/>
    <property type="match status" value="1"/>
</dbReference>
<dbReference type="SUPFAM" id="SSF50965">
    <property type="entry name" value="Galactose oxidase, central domain"/>
    <property type="match status" value="1"/>
</dbReference>
<dbReference type="EnsemblMetazoa" id="SMAR004693-RA">
    <property type="protein sequence ID" value="SMAR004693-PA"/>
    <property type="gene ID" value="SMAR004693"/>
</dbReference>
<dbReference type="STRING" id="126957.T1IU73"/>
<keyword evidence="4" id="KW-1185">Reference proteome</keyword>
<dbReference type="PANTHER" id="PTHR45632">
    <property type="entry name" value="LD33804P"/>
    <property type="match status" value="1"/>
</dbReference>
<evidence type="ECO:0000313" key="4">
    <source>
        <dbReference type="Proteomes" id="UP000014500"/>
    </source>
</evidence>
<dbReference type="InterPro" id="IPR011043">
    <property type="entry name" value="Gal_Oxase/kelch_b-propeller"/>
</dbReference>
<sequence>MLLKKRLYLRHRRLGRNVWLDSVERYNPSQNSLTFVSSFKMTVATFNGFLYVTGGAVLEDGDGIDLVQCFDPKSDKWSLMAPMLIARLGSAAFVRVGTRQQKTRAKSSVFDPIKNEWSVKASMNERRYRPGVAVVDGKIYVCGGEEGWDRYHDTVECYDE</sequence>
<dbReference type="AlphaFoldDB" id="T1IU73"/>
<reference evidence="4" key="1">
    <citation type="submission" date="2011-05" db="EMBL/GenBank/DDBJ databases">
        <authorList>
            <person name="Richards S.R."/>
            <person name="Qu J."/>
            <person name="Jiang H."/>
            <person name="Jhangiani S.N."/>
            <person name="Agravi P."/>
            <person name="Goodspeed R."/>
            <person name="Gross S."/>
            <person name="Mandapat C."/>
            <person name="Jackson L."/>
            <person name="Mathew T."/>
            <person name="Pu L."/>
            <person name="Thornton R."/>
            <person name="Saada N."/>
            <person name="Wilczek-Boney K.B."/>
            <person name="Lee S."/>
            <person name="Kovar C."/>
            <person name="Wu Y."/>
            <person name="Scherer S.E."/>
            <person name="Worley K.C."/>
            <person name="Muzny D.M."/>
            <person name="Gibbs R."/>
        </authorList>
    </citation>
    <scope>NUCLEOTIDE SEQUENCE</scope>
    <source>
        <strain evidence="4">Brora</strain>
    </source>
</reference>
<keyword evidence="2" id="KW-0677">Repeat</keyword>